<dbReference type="InterPro" id="IPR019243">
    <property type="entry name" value="DUF2202"/>
</dbReference>
<name>A0ABM7MFA7_9GAMM</name>
<dbReference type="InterPro" id="IPR009078">
    <property type="entry name" value="Ferritin-like_SF"/>
</dbReference>
<evidence type="ECO:0000313" key="4">
    <source>
        <dbReference type="Proteomes" id="UP001054820"/>
    </source>
</evidence>
<keyword evidence="1" id="KW-0732">Signal</keyword>
<feature type="signal peptide" evidence="1">
    <location>
        <begin position="1"/>
        <end position="28"/>
    </location>
</feature>
<sequence length="214" mass="23930">MKFTIKTLFAIAFTALTFNALVSSTVSADEIIVESTSLDSISVEEEHGILFMREEEKLARDVYLTLYDIWGLSIFKNIAKSEQTHTETIKALIEKYQLADPVVDDTVGVFTDYHFVEVFEALVAKGSESLEGALQVGTEIEELDIKDIAESIAVVDGNDDVVNVYSELMKGSRNHLRSFWDVLTSNGFTYVPTHISQEEFDAIINSPMETTNLK</sequence>
<dbReference type="RefSeq" id="WP_237261614.1">
    <property type="nucleotide sequence ID" value="NZ_AP024202.1"/>
</dbReference>
<dbReference type="Proteomes" id="UP001054820">
    <property type="component" value="Chromosome"/>
</dbReference>
<dbReference type="SUPFAM" id="SSF47240">
    <property type="entry name" value="Ferritin-like"/>
    <property type="match status" value="1"/>
</dbReference>
<dbReference type="EMBL" id="AP024202">
    <property type="protein sequence ID" value="BCN94142.1"/>
    <property type="molecule type" value="Genomic_DNA"/>
</dbReference>
<dbReference type="InterPro" id="IPR012347">
    <property type="entry name" value="Ferritin-like"/>
</dbReference>
<proteinExistence type="predicted"/>
<reference evidence="3" key="1">
    <citation type="journal article" date="2022" name="Arch. Microbiol.">
        <title>Thiomicrorhabdus immobilis sp. nov., a mesophilic sulfur-oxidizing bacterium isolated from sediment of a brackish lake in northern Japan.</title>
        <authorList>
            <person name="Kojima H."/>
            <person name="Mochizuki J."/>
            <person name="Kanda M."/>
            <person name="Watanabe T."/>
            <person name="Fukui M."/>
        </authorList>
    </citation>
    <scope>NUCLEOTIDE SEQUENCE</scope>
    <source>
        <strain evidence="3">Am19</strain>
    </source>
</reference>
<organism evidence="3 4">
    <name type="scientific">Thiomicrorhabdus immobilis</name>
    <dbReference type="NCBI Taxonomy" id="2791037"/>
    <lineage>
        <taxon>Bacteria</taxon>
        <taxon>Pseudomonadati</taxon>
        <taxon>Pseudomonadota</taxon>
        <taxon>Gammaproteobacteria</taxon>
        <taxon>Thiotrichales</taxon>
        <taxon>Piscirickettsiaceae</taxon>
        <taxon>Thiomicrorhabdus</taxon>
    </lineage>
</organism>
<keyword evidence="4" id="KW-1185">Reference proteome</keyword>
<evidence type="ECO:0000259" key="2">
    <source>
        <dbReference type="Pfam" id="PF09968"/>
    </source>
</evidence>
<dbReference type="Gene3D" id="1.20.1260.10">
    <property type="match status" value="1"/>
</dbReference>
<dbReference type="CDD" id="cd01048">
    <property type="entry name" value="Ferritin_like_AB2"/>
    <property type="match status" value="1"/>
</dbReference>
<dbReference type="Pfam" id="PF09968">
    <property type="entry name" value="DUF2202"/>
    <property type="match status" value="1"/>
</dbReference>
<protein>
    <recommendedName>
        <fullName evidence="2">DUF2202 domain-containing protein</fullName>
    </recommendedName>
</protein>
<accession>A0ABM7MFA7</accession>
<feature type="chain" id="PRO_5046648375" description="DUF2202 domain-containing protein" evidence="1">
    <location>
        <begin position="29"/>
        <end position="214"/>
    </location>
</feature>
<feature type="domain" description="DUF2202" evidence="2">
    <location>
        <begin position="46"/>
        <end position="206"/>
    </location>
</feature>
<evidence type="ECO:0000256" key="1">
    <source>
        <dbReference type="SAM" id="SignalP"/>
    </source>
</evidence>
<gene>
    <name evidence="3" type="ORF">THMIRHAM_19270</name>
</gene>
<evidence type="ECO:0000313" key="3">
    <source>
        <dbReference type="EMBL" id="BCN94142.1"/>
    </source>
</evidence>